<organism evidence="12 13">
    <name type="scientific">Thermosulfuriphilus ammonigenes</name>
    <dbReference type="NCBI Taxonomy" id="1936021"/>
    <lineage>
        <taxon>Bacteria</taxon>
        <taxon>Pseudomonadati</taxon>
        <taxon>Thermodesulfobacteriota</taxon>
        <taxon>Thermodesulfobacteria</taxon>
        <taxon>Thermodesulfobacteriales</taxon>
        <taxon>Thermodesulfobacteriaceae</taxon>
        <taxon>Thermosulfuriphilus</taxon>
    </lineage>
</organism>
<comment type="subcellular location">
    <subcellularLocation>
        <location evidence="10">Cell membrane</location>
        <topology evidence="10">Peripheral membrane protein</topology>
        <orientation evidence="10">Cytoplasmic side</orientation>
    </subcellularLocation>
</comment>
<keyword evidence="5 10" id="KW-0132">Cell division</keyword>
<evidence type="ECO:0000256" key="1">
    <source>
        <dbReference type="ARBA" id="ARBA00002579"/>
    </source>
</evidence>
<dbReference type="InterPro" id="IPR003593">
    <property type="entry name" value="AAA+_ATPase"/>
</dbReference>
<dbReference type="InterPro" id="IPR005286">
    <property type="entry name" value="Cell_div_FtsE"/>
</dbReference>
<dbReference type="SMART" id="SM00382">
    <property type="entry name" value="AAA"/>
    <property type="match status" value="1"/>
</dbReference>
<reference evidence="12 13" key="1">
    <citation type="submission" date="2020-02" db="EMBL/GenBank/DDBJ databases">
        <title>Genome analysis of Thermosulfuriphilus ammonigenes ST65T, an anaerobic thermophilic chemolithoautotrophic bacterium isolated from a deep-sea hydrothermal vent.</title>
        <authorList>
            <person name="Slobodkina G."/>
            <person name="Allioux M."/>
            <person name="Merkel A."/>
            <person name="Alain K."/>
            <person name="Jebbar M."/>
            <person name="Slobodkin A."/>
        </authorList>
    </citation>
    <scope>NUCLEOTIDE SEQUENCE [LARGE SCALE GENOMIC DNA]</scope>
    <source>
        <strain evidence="12 13">ST65</strain>
    </source>
</reference>
<feature type="domain" description="ABC transporter" evidence="11">
    <location>
        <begin position="2"/>
        <end position="216"/>
    </location>
</feature>
<evidence type="ECO:0000256" key="9">
    <source>
        <dbReference type="ARBA" id="ARBA00023306"/>
    </source>
</evidence>
<dbReference type="GO" id="GO:0051301">
    <property type="term" value="P:cell division"/>
    <property type="evidence" value="ECO:0007669"/>
    <property type="project" value="UniProtKB-UniRule"/>
</dbReference>
<keyword evidence="8 10" id="KW-0472">Membrane</keyword>
<evidence type="ECO:0000256" key="2">
    <source>
        <dbReference type="ARBA" id="ARBA00005417"/>
    </source>
</evidence>
<dbReference type="PANTHER" id="PTHR24220">
    <property type="entry name" value="IMPORT ATP-BINDING PROTEIN"/>
    <property type="match status" value="1"/>
</dbReference>
<dbReference type="NCBIfam" id="TIGR02673">
    <property type="entry name" value="FtsE"/>
    <property type="match status" value="1"/>
</dbReference>
<dbReference type="GO" id="GO:0022857">
    <property type="term" value="F:transmembrane transporter activity"/>
    <property type="evidence" value="ECO:0007669"/>
    <property type="project" value="TreeGrafter"/>
</dbReference>
<evidence type="ECO:0000256" key="8">
    <source>
        <dbReference type="ARBA" id="ARBA00023136"/>
    </source>
</evidence>
<accession>A0A6G7PZP1</accession>
<dbReference type="EMBL" id="CP048877">
    <property type="protein sequence ID" value="QIJ72873.1"/>
    <property type="molecule type" value="Genomic_DNA"/>
</dbReference>
<evidence type="ECO:0000256" key="6">
    <source>
        <dbReference type="ARBA" id="ARBA00022741"/>
    </source>
</evidence>
<comment type="similarity">
    <text evidence="2 10">Belongs to the ABC transporter superfamily.</text>
</comment>
<keyword evidence="4 10" id="KW-1003">Cell membrane</keyword>
<dbReference type="Pfam" id="PF00005">
    <property type="entry name" value="ABC_tran"/>
    <property type="match status" value="1"/>
</dbReference>
<dbReference type="FunFam" id="3.40.50.300:FF:000056">
    <property type="entry name" value="Cell division ATP-binding protein FtsE"/>
    <property type="match status" value="1"/>
</dbReference>
<evidence type="ECO:0000313" key="13">
    <source>
        <dbReference type="Proteomes" id="UP000502179"/>
    </source>
</evidence>
<dbReference type="RefSeq" id="WP_166033092.1">
    <property type="nucleotide sequence ID" value="NZ_CP048877.1"/>
</dbReference>
<protein>
    <recommendedName>
        <fullName evidence="3 10">Cell division ATP-binding protein FtsE</fullName>
    </recommendedName>
</protein>
<proteinExistence type="inferred from homology"/>
<evidence type="ECO:0000256" key="3">
    <source>
        <dbReference type="ARBA" id="ARBA00020019"/>
    </source>
</evidence>
<dbReference type="PANTHER" id="PTHR24220:SF470">
    <property type="entry name" value="CELL DIVISION ATP-BINDING PROTEIN FTSE"/>
    <property type="match status" value="1"/>
</dbReference>
<comment type="subunit">
    <text evidence="10">Homodimer. Forms a membrane-associated complex with FtsX.</text>
</comment>
<keyword evidence="7 10" id="KW-0067">ATP-binding</keyword>
<dbReference type="PROSITE" id="PS00211">
    <property type="entry name" value="ABC_TRANSPORTER_1"/>
    <property type="match status" value="1"/>
</dbReference>
<dbReference type="Proteomes" id="UP000502179">
    <property type="component" value="Chromosome"/>
</dbReference>
<dbReference type="InterPro" id="IPR015854">
    <property type="entry name" value="ABC_transpr_LolD-like"/>
</dbReference>
<dbReference type="SUPFAM" id="SSF52540">
    <property type="entry name" value="P-loop containing nucleoside triphosphate hydrolases"/>
    <property type="match status" value="1"/>
</dbReference>
<sequence>MVRFEEVTKLYPPDITALDRVSFSVERGEFVFITGPSGAGKTTLLNLILRSELPSQGEVYVEGRPLSRLKPRHVPGLRRRIGIIFQDFKLLVDRTALENVALALEVQGLSLREGRHRALATLEAVGLKGKENKYPPQLSGGERQRVAIARAIVNRPALLLADEPTGNLDPRLAEEIIELFEELNARGTSIILATHNQSLFIERHRRVLVLDSGRLIN</sequence>
<evidence type="ECO:0000256" key="7">
    <source>
        <dbReference type="ARBA" id="ARBA00022840"/>
    </source>
</evidence>
<dbReference type="InterPro" id="IPR003439">
    <property type="entry name" value="ABC_transporter-like_ATP-bd"/>
</dbReference>
<evidence type="ECO:0000259" key="11">
    <source>
        <dbReference type="PROSITE" id="PS50893"/>
    </source>
</evidence>
<name>A0A6G7PZP1_9BACT</name>
<dbReference type="KEGG" id="tav:G4V39_06695"/>
<dbReference type="GO" id="GO:0005524">
    <property type="term" value="F:ATP binding"/>
    <property type="evidence" value="ECO:0007669"/>
    <property type="project" value="UniProtKB-UniRule"/>
</dbReference>
<keyword evidence="9 10" id="KW-0131">Cell cycle</keyword>
<dbReference type="GO" id="GO:0016887">
    <property type="term" value="F:ATP hydrolysis activity"/>
    <property type="evidence" value="ECO:0007669"/>
    <property type="project" value="InterPro"/>
</dbReference>
<evidence type="ECO:0000313" key="12">
    <source>
        <dbReference type="EMBL" id="QIJ72873.1"/>
    </source>
</evidence>
<gene>
    <name evidence="10 12" type="primary">ftsE</name>
    <name evidence="12" type="ORF">G4V39_06695</name>
</gene>
<comment type="function">
    <text evidence="1">Part of the ABC transporter FtsEX involved in cellular division. Important for assembly or stability of the septal ring.</text>
</comment>
<evidence type="ECO:0000256" key="10">
    <source>
        <dbReference type="RuleBase" id="RU365094"/>
    </source>
</evidence>
<dbReference type="GO" id="GO:0005886">
    <property type="term" value="C:plasma membrane"/>
    <property type="evidence" value="ECO:0007669"/>
    <property type="project" value="UniProtKB-SubCell"/>
</dbReference>
<keyword evidence="6 10" id="KW-0547">Nucleotide-binding</keyword>
<dbReference type="Gene3D" id="3.40.50.300">
    <property type="entry name" value="P-loop containing nucleotide triphosphate hydrolases"/>
    <property type="match status" value="1"/>
</dbReference>
<dbReference type="InterPro" id="IPR017871">
    <property type="entry name" value="ABC_transporter-like_CS"/>
</dbReference>
<dbReference type="PROSITE" id="PS50893">
    <property type="entry name" value="ABC_TRANSPORTER_2"/>
    <property type="match status" value="1"/>
</dbReference>
<evidence type="ECO:0000256" key="4">
    <source>
        <dbReference type="ARBA" id="ARBA00022475"/>
    </source>
</evidence>
<evidence type="ECO:0000256" key="5">
    <source>
        <dbReference type="ARBA" id="ARBA00022618"/>
    </source>
</evidence>
<dbReference type="InterPro" id="IPR027417">
    <property type="entry name" value="P-loop_NTPase"/>
</dbReference>
<keyword evidence="13" id="KW-1185">Reference proteome</keyword>
<dbReference type="AlphaFoldDB" id="A0A6G7PZP1"/>